<dbReference type="RefSeq" id="WP_183972300.1">
    <property type="nucleotide sequence ID" value="NZ_JACIBY010000003.1"/>
</dbReference>
<dbReference type="InterPro" id="IPR006664">
    <property type="entry name" value="OMP_bac"/>
</dbReference>
<dbReference type="InterPro" id="IPR006665">
    <property type="entry name" value="OmpA-like"/>
</dbReference>
<dbReference type="EMBL" id="JACIBY010000003">
    <property type="protein sequence ID" value="MBB3837583.1"/>
    <property type="molecule type" value="Genomic_DNA"/>
</dbReference>
<accession>A0A7W6EPK8</accession>
<keyword evidence="7" id="KW-1185">Reference proteome</keyword>
<dbReference type="Proteomes" id="UP000541352">
    <property type="component" value="Unassembled WGS sequence"/>
</dbReference>
<sequence>MKKVIIFLLLTIPPMGGRGLFAQDLRAYQNYDFVAGDKIIFSDDFTDSQEGEFGTHWKLKEGQAVVNKSGDEKAFFITKFYTKLAPRVKTPAYLPKEYTIEFDAYLDAGYDSNPGIRIMLMNGDEASVTIETSRDYTTFYGPGTQLNGDNPKDLLGDDFFNKWIHYAVAVKGGQIKVYANQNRVLTVPEVEFKATTLLVSGDYSDGKPMAFKNFKLAAGGDQNLIGKAFTDGKYISHGINFDVNKSIIKPTSMGELNAIAKILKENSALKVEIGGHTDADGDDTSNLKLSEARAFSVKNQLITMGIDGSRLSTRGYGETKPLAPNTTFEGKAENRRVEFVKVN</sequence>
<evidence type="ECO:0000259" key="5">
    <source>
        <dbReference type="PROSITE" id="PS51123"/>
    </source>
</evidence>
<dbReference type="PANTHER" id="PTHR30329:SF21">
    <property type="entry name" value="LIPOPROTEIN YIAD-RELATED"/>
    <property type="match status" value="1"/>
</dbReference>
<feature type="domain" description="OmpA-like" evidence="5">
    <location>
        <begin position="227"/>
        <end position="343"/>
    </location>
</feature>
<evidence type="ECO:0000256" key="4">
    <source>
        <dbReference type="PROSITE-ProRule" id="PRU00473"/>
    </source>
</evidence>
<dbReference type="PRINTS" id="PR01021">
    <property type="entry name" value="OMPADOMAIN"/>
</dbReference>
<dbReference type="AlphaFoldDB" id="A0A7W6EPK8"/>
<name>A0A7W6EPK8_9BACT</name>
<keyword evidence="2 4" id="KW-0472">Membrane</keyword>
<evidence type="ECO:0000313" key="6">
    <source>
        <dbReference type="EMBL" id="MBB3837583.1"/>
    </source>
</evidence>
<comment type="subcellular location">
    <subcellularLocation>
        <location evidence="1">Cell outer membrane</location>
    </subcellularLocation>
</comment>
<keyword evidence="3" id="KW-0998">Cell outer membrane</keyword>
<evidence type="ECO:0000313" key="7">
    <source>
        <dbReference type="Proteomes" id="UP000541352"/>
    </source>
</evidence>
<evidence type="ECO:0000256" key="3">
    <source>
        <dbReference type="ARBA" id="ARBA00023237"/>
    </source>
</evidence>
<comment type="caution">
    <text evidence="6">The sequence shown here is derived from an EMBL/GenBank/DDBJ whole genome shotgun (WGS) entry which is preliminary data.</text>
</comment>
<protein>
    <submittedName>
        <fullName evidence="6">Outer membrane protein OmpA-like peptidoglycan-associated protein</fullName>
    </submittedName>
</protein>
<evidence type="ECO:0000256" key="1">
    <source>
        <dbReference type="ARBA" id="ARBA00004442"/>
    </source>
</evidence>
<dbReference type="InterPro" id="IPR036737">
    <property type="entry name" value="OmpA-like_sf"/>
</dbReference>
<evidence type="ECO:0000256" key="2">
    <source>
        <dbReference type="ARBA" id="ARBA00023136"/>
    </source>
</evidence>
<dbReference type="Gene3D" id="3.30.1330.60">
    <property type="entry name" value="OmpA-like domain"/>
    <property type="match status" value="1"/>
</dbReference>
<dbReference type="PROSITE" id="PS51123">
    <property type="entry name" value="OMPA_2"/>
    <property type="match status" value="1"/>
</dbReference>
<dbReference type="Pfam" id="PF00691">
    <property type="entry name" value="OmpA"/>
    <property type="match status" value="1"/>
</dbReference>
<dbReference type="GO" id="GO:0009279">
    <property type="term" value="C:cell outer membrane"/>
    <property type="evidence" value="ECO:0007669"/>
    <property type="project" value="UniProtKB-SubCell"/>
</dbReference>
<gene>
    <name evidence="6" type="ORF">FHS57_001580</name>
</gene>
<dbReference type="SUPFAM" id="SSF103088">
    <property type="entry name" value="OmpA-like"/>
    <property type="match status" value="1"/>
</dbReference>
<dbReference type="Gene3D" id="2.60.120.560">
    <property type="entry name" value="Exo-inulinase, domain 1"/>
    <property type="match status" value="1"/>
</dbReference>
<organism evidence="6 7">
    <name type="scientific">Runella defluvii</name>
    <dbReference type="NCBI Taxonomy" id="370973"/>
    <lineage>
        <taxon>Bacteria</taxon>
        <taxon>Pseudomonadati</taxon>
        <taxon>Bacteroidota</taxon>
        <taxon>Cytophagia</taxon>
        <taxon>Cytophagales</taxon>
        <taxon>Spirosomataceae</taxon>
        <taxon>Runella</taxon>
    </lineage>
</organism>
<dbReference type="InterPro" id="IPR050330">
    <property type="entry name" value="Bact_OuterMem_StrucFunc"/>
</dbReference>
<dbReference type="PANTHER" id="PTHR30329">
    <property type="entry name" value="STATOR ELEMENT OF FLAGELLAR MOTOR COMPLEX"/>
    <property type="match status" value="1"/>
</dbReference>
<proteinExistence type="predicted"/>
<dbReference type="CDD" id="cd07185">
    <property type="entry name" value="OmpA_C-like"/>
    <property type="match status" value="1"/>
</dbReference>
<reference evidence="6 7" key="1">
    <citation type="submission" date="2020-08" db="EMBL/GenBank/DDBJ databases">
        <title>Genomic Encyclopedia of Type Strains, Phase IV (KMG-IV): sequencing the most valuable type-strain genomes for metagenomic binning, comparative biology and taxonomic classification.</title>
        <authorList>
            <person name="Goeker M."/>
        </authorList>
    </citation>
    <scope>NUCLEOTIDE SEQUENCE [LARGE SCALE GENOMIC DNA]</scope>
    <source>
        <strain evidence="6 7">DSM 17976</strain>
    </source>
</reference>